<sequence>AQRRLWFLAQLEGPSPTYNIPAVLRLSGEIDAAAFEAAFLDVIGRHESLRTIFPSADGEPYQQVLDPADLRWSLPASEVAAGDQADVVVQATRYAFDLSTEVPIRASLVSSGPDEHLLILVIHHIAGDGWSLPALARELSTAYASRLRGEAPEWTPLPVQYADYALWQRDLLGGEDDPDSLLSVQVDYWREALAGAPEELNLPVDHPRPAVASHRGHRVPVQVPAEVHQRLVEVARDAGVTPFMVLQAALAVLLSRLGAGTDIPIGSAVAGRTDEALDELVGFFVNSLVIRTDLSGDPEFREILARVRETTLSALEHQDVPFERLVEELAPARSLARHPLFQVLLTLQNTERADLSLLGLRSAAADLPADVTGWAPARFDLDATLRETFDEQGHPAGLRGVMTAAADLFDRDSVDRLVQRWIRVLDAVTTSPQVRLHAVDVLDADERDLVVRGWNDTATPVSDQSVLQQFGRWVTETPDAVAVTADGVELTYAKLDELAGRLAGSLRSRDIGPESVVGLCLPRGVAMLVGILGVWKAGAAYVPVDPEYPVERIAFILADSGARLLLAAEDPGVDVGVPVVHPQEATERAMVPEIAVESGGLAYVIYTSGSTGVPKGVALSHGSLTNLVSVFGPLLGAGPGVSMLQFASFSFDVSVLDVAVALASGATLVVATAQQRSEPRLLREVAVQVASVVPSLLHVLEPDDLASVRTLRVGAEALSEAAAKSWTPGRRLIHTYGPTESTVITAAGVVDAERPGPVPFGRPIANSRLYVLDDALNPVPVGVTGELYVAGAGVARGYINRPRLTGERFVACPFGSGERMYRTGDLVKRSADGQLVFVGRADEQLKIRGFRIEPGEIEHALLGYPGVRQAAVIAREDRLIAYVVGDVTAEQLQTVARQRLPEYMVPAAFLLMPELPLTGSGKLDREALPDLEPTGGTDRGPATVHEELLCAVFAHVLGREDVGVDDNFFELGGHSLLAVRLVSRVRTVLGVELPLRVLFEAPTVAALAARLNDEDPDRPRPLLRAVTQRPDRIPLSFAQRRLWFLAQLEGPSPTYNIPIVLRLTGEIDGAALEAAFLDVIGRHESLRTIFPSADGEPYQRILDVDDLAWSLETVPVTPGEVSGAIERATRYAFDLSAEAPIRARLCKAANRENILVLVVHHIASDGLSRGPLLRDVATAYVARLRGESPDWAPLPVQYADYALWQRELLGSEDDPASLLPAQVNYWRRALDGVPEELPLPHDRPRPAVGSYRGHRVPLQVPADVHRRLVKLARDEGVTSFMVLQATLAVLLSRVGAGTDVPIGSPFAGRIDDALNDLVGFFINATVIRTDLSGDPEFRQVLGRVRETTLSALAHQDVPFERLVEELAPTRSLARHPLFQVVLTVQNAGREAWHLPGTEAGTQGSALGSQADASARCDLDVMVGEVFDAEGQPAGLRGSMIAAADLFDHATARRFATWWTRVLEIVTDAPEVRLHAVGVLDADEEARILRQWNDTAVPVSAGSVVELFGRWVSETPDAVAVAADGVELSYAELDERAGRLAGHLRGLGIGPESVVAVVLDRGVD</sequence>
<dbReference type="InterPro" id="IPR010071">
    <property type="entry name" value="AA_adenyl_dom"/>
</dbReference>
<dbReference type="Pfam" id="PF00550">
    <property type="entry name" value="PP-binding"/>
    <property type="match status" value="1"/>
</dbReference>
<dbReference type="Pfam" id="PF13193">
    <property type="entry name" value="AMP-binding_C"/>
    <property type="match status" value="1"/>
</dbReference>
<dbReference type="SUPFAM" id="SSF56801">
    <property type="entry name" value="Acetyl-CoA synthetase-like"/>
    <property type="match status" value="2"/>
</dbReference>
<dbReference type="EMBL" id="JBHSPR010000122">
    <property type="protein sequence ID" value="MFC6023795.1"/>
    <property type="molecule type" value="Genomic_DNA"/>
</dbReference>
<organism evidence="5 6">
    <name type="scientific">Plantactinospora solaniradicis</name>
    <dbReference type="NCBI Taxonomy" id="1723736"/>
    <lineage>
        <taxon>Bacteria</taxon>
        <taxon>Bacillati</taxon>
        <taxon>Actinomycetota</taxon>
        <taxon>Actinomycetes</taxon>
        <taxon>Micromonosporales</taxon>
        <taxon>Micromonosporaceae</taxon>
        <taxon>Plantactinospora</taxon>
    </lineage>
</organism>
<evidence type="ECO:0000256" key="1">
    <source>
        <dbReference type="ARBA" id="ARBA00001957"/>
    </source>
</evidence>
<dbReference type="Proteomes" id="UP001596203">
    <property type="component" value="Unassembled WGS sequence"/>
</dbReference>
<dbReference type="NCBIfam" id="TIGR01733">
    <property type="entry name" value="AA-adenyl-dom"/>
    <property type="match status" value="1"/>
</dbReference>
<comment type="cofactor">
    <cofactor evidence="1">
        <name>pantetheine 4'-phosphate</name>
        <dbReference type="ChEBI" id="CHEBI:47942"/>
    </cofactor>
</comment>
<evidence type="ECO:0000256" key="2">
    <source>
        <dbReference type="ARBA" id="ARBA00022450"/>
    </source>
</evidence>
<dbReference type="PANTHER" id="PTHR45527">
    <property type="entry name" value="NONRIBOSOMAL PEPTIDE SYNTHETASE"/>
    <property type="match status" value="1"/>
</dbReference>
<feature type="non-terminal residue" evidence="5">
    <location>
        <position position="1"/>
    </location>
</feature>
<dbReference type="InterPro" id="IPR000873">
    <property type="entry name" value="AMP-dep_synth/lig_dom"/>
</dbReference>
<dbReference type="InterPro" id="IPR001242">
    <property type="entry name" value="Condensation_dom"/>
</dbReference>
<dbReference type="PROSITE" id="PS00455">
    <property type="entry name" value="AMP_BINDING"/>
    <property type="match status" value="1"/>
</dbReference>
<dbReference type="PROSITE" id="PS50075">
    <property type="entry name" value="CARRIER"/>
    <property type="match status" value="1"/>
</dbReference>
<dbReference type="PROSITE" id="PS00012">
    <property type="entry name" value="PHOSPHOPANTETHEINE"/>
    <property type="match status" value="1"/>
</dbReference>
<dbReference type="SMART" id="SM00823">
    <property type="entry name" value="PKS_PP"/>
    <property type="match status" value="1"/>
</dbReference>
<dbReference type="InterPro" id="IPR023213">
    <property type="entry name" value="CAT-like_dom_sf"/>
</dbReference>
<dbReference type="InterPro" id="IPR006162">
    <property type="entry name" value="Ppantetheine_attach_site"/>
</dbReference>
<proteinExistence type="predicted"/>
<keyword evidence="3" id="KW-0597">Phosphoprotein</keyword>
<dbReference type="InterPro" id="IPR020806">
    <property type="entry name" value="PKS_PP-bd"/>
</dbReference>
<dbReference type="CDD" id="cd19540">
    <property type="entry name" value="LCL_NRPS-like"/>
    <property type="match status" value="2"/>
</dbReference>
<dbReference type="CDD" id="cd05930">
    <property type="entry name" value="A_NRPS"/>
    <property type="match status" value="1"/>
</dbReference>
<dbReference type="Pfam" id="PF00668">
    <property type="entry name" value="Condensation"/>
    <property type="match status" value="2"/>
</dbReference>
<dbReference type="SUPFAM" id="SSF52777">
    <property type="entry name" value="CoA-dependent acyltransferases"/>
    <property type="match status" value="4"/>
</dbReference>
<keyword evidence="2" id="KW-0596">Phosphopantetheine</keyword>
<dbReference type="RefSeq" id="WP_377434596.1">
    <property type="nucleotide sequence ID" value="NZ_JBHSPR010000122.1"/>
</dbReference>
<feature type="non-terminal residue" evidence="5">
    <location>
        <position position="1563"/>
    </location>
</feature>
<evidence type="ECO:0000313" key="6">
    <source>
        <dbReference type="Proteomes" id="UP001596203"/>
    </source>
</evidence>
<dbReference type="InterPro" id="IPR036736">
    <property type="entry name" value="ACP-like_sf"/>
</dbReference>
<reference evidence="6" key="1">
    <citation type="journal article" date="2019" name="Int. J. Syst. Evol. Microbiol.">
        <title>The Global Catalogue of Microorganisms (GCM) 10K type strain sequencing project: providing services to taxonomists for standard genome sequencing and annotation.</title>
        <authorList>
            <consortium name="The Broad Institute Genomics Platform"/>
            <consortium name="The Broad Institute Genome Sequencing Center for Infectious Disease"/>
            <person name="Wu L."/>
            <person name="Ma J."/>
        </authorList>
    </citation>
    <scope>NUCLEOTIDE SEQUENCE [LARGE SCALE GENOMIC DNA]</scope>
    <source>
        <strain evidence="6">ZS-35-S2</strain>
    </source>
</reference>
<dbReference type="Gene3D" id="2.30.38.10">
    <property type="entry name" value="Luciferase, Domain 3"/>
    <property type="match status" value="1"/>
</dbReference>
<evidence type="ECO:0000256" key="3">
    <source>
        <dbReference type="ARBA" id="ARBA00022553"/>
    </source>
</evidence>
<accession>A0ABW1KR05</accession>
<evidence type="ECO:0000259" key="4">
    <source>
        <dbReference type="PROSITE" id="PS50075"/>
    </source>
</evidence>
<dbReference type="Gene3D" id="3.40.50.980">
    <property type="match status" value="2"/>
</dbReference>
<dbReference type="Gene3D" id="3.30.559.30">
    <property type="entry name" value="Nonribosomal peptide synthetase, condensation domain"/>
    <property type="match status" value="2"/>
</dbReference>
<evidence type="ECO:0000313" key="5">
    <source>
        <dbReference type="EMBL" id="MFC6023795.1"/>
    </source>
</evidence>
<name>A0ABW1KR05_9ACTN</name>
<dbReference type="Pfam" id="PF00501">
    <property type="entry name" value="AMP-binding"/>
    <property type="match status" value="2"/>
</dbReference>
<dbReference type="InterPro" id="IPR009081">
    <property type="entry name" value="PP-bd_ACP"/>
</dbReference>
<dbReference type="Gene3D" id="3.40.50.12780">
    <property type="entry name" value="N-terminal domain of ligase-like"/>
    <property type="match status" value="1"/>
</dbReference>
<dbReference type="InterPro" id="IPR020845">
    <property type="entry name" value="AMP-binding_CS"/>
</dbReference>
<dbReference type="InterPro" id="IPR045851">
    <property type="entry name" value="AMP-bd_C_sf"/>
</dbReference>
<dbReference type="PANTHER" id="PTHR45527:SF1">
    <property type="entry name" value="FATTY ACID SYNTHASE"/>
    <property type="match status" value="1"/>
</dbReference>
<comment type="caution">
    <text evidence="5">The sequence shown here is derived from an EMBL/GenBank/DDBJ whole genome shotgun (WGS) entry which is preliminary data.</text>
</comment>
<dbReference type="SUPFAM" id="SSF47336">
    <property type="entry name" value="ACP-like"/>
    <property type="match status" value="1"/>
</dbReference>
<protein>
    <submittedName>
        <fullName evidence="5">Amino acid adenylation domain-containing protein</fullName>
    </submittedName>
</protein>
<dbReference type="InterPro" id="IPR025110">
    <property type="entry name" value="AMP-bd_C"/>
</dbReference>
<dbReference type="Gene3D" id="1.10.1200.10">
    <property type="entry name" value="ACP-like"/>
    <property type="match status" value="1"/>
</dbReference>
<dbReference type="Gene3D" id="3.30.300.30">
    <property type="match status" value="1"/>
</dbReference>
<feature type="domain" description="Carrier" evidence="4">
    <location>
        <begin position="940"/>
        <end position="1015"/>
    </location>
</feature>
<gene>
    <name evidence="5" type="ORF">ACFP2T_47540</name>
</gene>
<keyword evidence="6" id="KW-1185">Reference proteome</keyword>
<dbReference type="InterPro" id="IPR042099">
    <property type="entry name" value="ANL_N_sf"/>
</dbReference>
<dbReference type="Gene3D" id="3.30.559.10">
    <property type="entry name" value="Chloramphenicol acetyltransferase-like domain"/>
    <property type="match status" value="2"/>
</dbReference>